<keyword evidence="1" id="KW-0472">Membrane</keyword>
<evidence type="ECO:0000256" key="1">
    <source>
        <dbReference type="SAM" id="Phobius"/>
    </source>
</evidence>
<comment type="caution">
    <text evidence="2">The sequence shown here is derived from an EMBL/GenBank/DDBJ whole genome shotgun (WGS) entry which is preliminary data.</text>
</comment>
<proteinExistence type="predicted"/>
<keyword evidence="1" id="KW-1133">Transmembrane helix</keyword>
<evidence type="ECO:0000313" key="2">
    <source>
        <dbReference type="EMBL" id="KKK86475.1"/>
    </source>
</evidence>
<reference evidence="2" key="1">
    <citation type="journal article" date="2015" name="Nature">
        <title>Complex archaea that bridge the gap between prokaryotes and eukaryotes.</title>
        <authorList>
            <person name="Spang A."/>
            <person name="Saw J.H."/>
            <person name="Jorgensen S.L."/>
            <person name="Zaremba-Niedzwiedzka K."/>
            <person name="Martijn J."/>
            <person name="Lind A.E."/>
            <person name="van Eijk R."/>
            <person name="Schleper C."/>
            <person name="Guy L."/>
            <person name="Ettema T.J."/>
        </authorList>
    </citation>
    <scope>NUCLEOTIDE SEQUENCE</scope>
</reference>
<sequence length="72" mass="8085">MDPINVAQLGVAGVAVIVLLLVVKEFLKFARKQEDGFTGIIKNHLRHSTKATNKLDKTIQELIIFLKKNNNK</sequence>
<accession>A0A0F8ZKC9</accession>
<dbReference type="EMBL" id="LAZR01050828">
    <property type="protein sequence ID" value="KKK86475.1"/>
    <property type="molecule type" value="Genomic_DNA"/>
</dbReference>
<protein>
    <submittedName>
        <fullName evidence="2">Uncharacterized protein</fullName>
    </submittedName>
</protein>
<organism evidence="2">
    <name type="scientific">marine sediment metagenome</name>
    <dbReference type="NCBI Taxonomy" id="412755"/>
    <lineage>
        <taxon>unclassified sequences</taxon>
        <taxon>metagenomes</taxon>
        <taxon>ecological metagenomes</taxon>
    </lineage>
</organism>
<name>A0A0F8ZKC9_9ZZZZ</name>
<keyword evidence="1" id="KW-0812">Transmembrane</keyword>
<dbReference type="AlphaFoldDB" id="A0A0F8ZKC9"/>
<feature type="transmembrane region" description="Helical" evidence="1">
    <location>
        <begin position="6"/>
        <end position="23"/>
    </location>
</feature>
<gene>
    <name evidence="2" type="ORF">LCGC14_2762860</name>
</gene>